<evidence type="ECO:0000313" key="3">
    <source>
        <dbReference type="Proteomes" id="UP001596287"/>
    </source>
</evidence>
<dbReference type="Pfam" id="PF17801">
    <property type="entry name" value="Melibiase_C"/>
    <property type="match status" value="1"/>
</dbReference>
<dbReference type="Gene3D" id="2.60.40.1180">
    <property type="entry name" value="Golgi alpha-mannosidase II"/>
    <property type="match status" value="1"/>
</dbReference>
<feature type="domain" description="Alpha galactosidase C-terminal" evidence="1">
    <location>
        <begin position="154"/>
        <end position="213"/>
    </location>
</feature>
<reference evidence="3" key="1">
    <citation type="journal article" date="2019" name="Int. J. Syst. Evol. Microbiol.">
        <title>The Global Catalogue of Microorganisms (GCM) 10K type strain sequencing project: providing services to taxonomists for standard genome sequencing and annotation.</title>
        <authorList>
            <consortium name="The Broad Institute Genomics Platform"/>
            <consortium name="The Broad Institute Genome Sequencing Center for Infectious Disease"/>
            <person name="Wu L."/>
            <person name="Ma J."/>
        </authorList>
    </citation>
    <scope>NUCLEOTIDE SEQUENCE [LARGE SCALE GENOMIC DNA]</scope>
    <source>
        <strain evidence="3">CCUG 49679</strain>
    </source>
</reference>
<evidence type="ECO:0000313" key="2">
    <source>
        <dbReference type="EMBL" id="MFC6096435.1"/>
    </source>
</evidence>
<dbReference type="RefSeq" id="WP_379791302.1">
    <property type="nucleotide sequence ID" value="NZ_JBHSQB010000005.1"/>
</dbReference>
<dbReference type="InterPro" id="IPR041233">
    <property type="entry name" value="Melibiase_C"/>
</dbReference>
<dbReference type="EMBL" id="JBHSQB010000005">
    <property type="protein sequence ID" value="MFC6096435.1"/>
    <property type="molecule type" value="Genomic_DNA"/>
</dbReference>
<accession>A0ABW1PLY1</accession>
<dbReference type="InterPro" id="IPR013780">
    <property type="entry name" value="Glyco_hydro_b"/>
</dbReference>
<keyword evidence="3" id="KW-1185">Reference proteome</keyword>
<sequence length="215" mass="25990">MKYNDINEFEKKTKKKKSTIYRFYKRNSQLWDETQLKKKRLFPESHIKYFNSETLFDENQVLKQENETMKRLIDCLMDKESLQQRLWKMDWSYFFTVAYKAERNKKSCFRLMNSLYETLIQQYGDESGIRLFFTTEPFANRKGYHNHFVSDAPKKINFDWKKQLVNDTDFGLEANFEKQIYKLKDLWSNKEAGNTKRAFASEIASHDVIVLKLSK</sequence>
<comment type="caution">
    <text evidence="2">The sequence shown here is derived from an EMBL/GenBank/DDBJ whole genome shotgun (WGS) entry which is preliminary data.</text>
</comment>
<gene>
    <name evidence="2" type="ORF">ACFPVY_07225</name>
</gene>
<name>A0ABW1PLY1_9FLAO</name>
<dbReference type="Proteomes" id="UP001596287">
    <property type="component" value="Unassembled WGS sequence"/>
</dbReference>
<organism evidence="2 3">
    <name type="scientific">Flavobacterium qiangtangense</name>
    <dbReference type="NCBI Taxonomy" id="1442595"/>
    <lineage>
        <taxon>Bacteria</taxon>
        <taxon>Pseudomonadati</taxon>
        <taxon>Bacteroidota</taxon>
        <taxon>Flavobacteriia</taxon>
        <taxon>Flavobacteriales</taxon>
        <taxon>Flavobacteriaceae</taxon>
        <taxon>Flavobacterium</taxon>
    </lineage>
</organism>
<proteinExistence type="predicted"/>
<evidence type="ECO:0000259" key="1">
    <source>
        <dbReference type="Pfam" id="PF17801"/>
    </source>
</evidence>
<protein>
    <recommendedName>
        <fullName evidence="1">Alpha galactosidase C-terminal domain-containing protein</fullName>
    </recommendedName>
</protein>